<reference evidence="4 5" key="1">
    <citation type="submission" date="2019-02" db="EMBL/GenBank/DDBJ databases">
        <title>Deep-cultivation of Planctomycetes and their phenomic and genomic characterization uncovers novel biology.</title>
        <authorList>
            <person name="Wiegand S."/>
            <person name="Jogler M."/>
            <person name="Boedeker C."/>
            <person name="Pinto D."/>
            <person name="Vollmers J."/>
            <person name="Rivas-Marin E."/>
            <person name="Kohn T."/>
            <person name="Peeters S.H."/>
            <person name="Heuer A."/>
            <person name="Rast P."/>
            <person name="Oberbeckmann S."/>
            <person name="Bunk B."/>
            <person name="Jeske O."/>
            <person name="Meyerdierks A."/>
            <person name="Storesund J.E."/>
            <person name="Kallscheuer N."/>
            <person name="Luecker S."/>
            <person name="Lage O.M."/>
            <person name="Pohl T."/>
            <person name="Merkel B.J."/>
            <person name="Hornburger P."/>
            <person name="Mueller R.-W."/>
            <person name="Bruemmer F."/>
            <person name="Labrenz M."/>
            <person name="Spormann A.M."/>
            <person name="Op den Camp H."/>
            <person name="Overmann J."/>
            <person name="Amann R."/>
            <person name="Jetten M.S.M."/>
            <person name="Mascher T."/>
            <person name="Medema M.H."/>
            <person name="Devos D.P."/>
            <person name="Kaster A.-K."/>
            <person name="Ovreas L."/>
            <person name="Rohde M."/>
            <person name="Galperin M.Y."/>
            <person name="Jogler C."/>
        </authorList>
    </citation>
    <scope>NUCLEOTIDE SEQUENCE [LARGE SCALE GENOMIC DNA]</scope>
    <source>
        <strain evidence="4 5">Pan161</strain>
    </source>
</reference>
<dbReference type="PANTHER" id="PTHR48081:SF33">
    <property type="entry name" value="KYNURENINE FORMAMIDASE"/>
    <property type="match status" value="1"/>
</dbReference>
<evidence type="ECO:0000313" key="5">
    <source>
        <dbReference type="Proteomes" id="UP000316855"/>
    </source>
</evidence>
<feature type="signal peptide" evidence="2">
    <location>
        <begin position="1"/>
        <end position="24"/>
    </location>
</feature>
<keyword evidence="1 4" id="KW-0378">Hydrolase</keyword>
<dbReference type="EMBL" id="CP036343">
    <property type="protein sequence ID" value="QDT91218.1"/>
    <property type="molecule type" value="Genomic_DNA"/>
</dbReference>
<feature type="chain" id="PRO_5022043507" evidence="2">
    <location>
        <begin position="25"/>
        <end position="295"/>
    </location>
</feature>
<evidence type="ECO:0000256" key="1">
    <source>
        <dbReference type="ARBA" id="ARBA00022801"/>
    </source>
</evidence>
<name>A0A517VDY0_9PLAN</name>
<evidence type="ECO:0000313" key="4">
    <source>
        <dbReference type="EMBL" id="QDT91218.1"/>
    </source>
</evidence>
<dbReference type="Gene3D" id="3.40.50.1820">
    <property type="entry name" value="alpha/beta hydrolase"/>
    <property type="match status" value="1"/>
</dbReference>
<evidence type="ECO:0000259" key="3">
    <source>
        <dbReference type="Pfam" id="PF20434"/>
    </source>
</evidence>
<organism evidence="4 5">
    <name type="scientific">Gimesia algae</name>
    <dbReference type="NCBI Taxonomy" id="2527971"/>
    <lineage>
        <taxon>Bacteria</taxon>
        <taxon>Pseudomonadati</taxon>
        <taxon>Planctomycetota</taxon>
        <taxon>Planctomycetia</taxon>
        <taxon>Planctomycetales</taxon>
        <taxon>Planctomycetaceae</taxon>
        <taxon>Gimesia</taxon>
    </lineage>
</organism>
<protein>
    <submittedName>
        <fullName evidence="4">Carboxylesterase</fullName>
        <ecNumber evidence="4">3.1.1.1</ecNumber>
    </submittedName>
</protein>
<dbReference type="InterPro" id="IPR050300">
    <property type="entry name" value="GDXG_lipolytic_enzyme"/>
</dbReference>
<dbReference type="SUPFAM" id="SSF53474">
    <property type="entry name" value="alpha/beta-Hydrolases"/>
    <property type="match status" value="1"/>
</dbReference>
<keyword evidence="5" id="KW-1185">Reference proteome</keyword>
<dbReference type="Proteomes" id="UP000316855">
    <property type="component" value="Chromosome"/>
</dbReference>
<dbReference type="Pfam" id="PF20434">
    <property type="entry name" value="BD-FAE"/>
    <property type="match status" value="1"/>
</dbReference>
<evidence type="ECO:0000256" key="2">
    <source>
        <dbReference type="SAM" id="SignalP"/>
    </source>
</evidence>
<dbReference type="InterPro" id="IPR049492">
    <property type="entry name" value="BD-FAE-like_dom"/>
</dbReference>
<dbReference type="EC" id="3.1.1.1" evidence="4"/>
<dbReference type="InterPro" id="IPR029058">
    <property type="entry name" value="AB_hydrolase_fold"/>
</dbReference>
<proteinExistence type="predicted"/>
<dbReference type="GO" id="GO:0004061">
    <property type="term" value="F:arylformamidase activity"/>
    <property type="evidence" value="ECO:0007669"/>
    <property type="project" value="TreeGrafter"/>
</dbReference>
<accession>A0A517VDY0</accession>
<sequence length="295" mass="32511" precursor="true">MIRSVGCSLLFLIISLFSELAGQAAFPEEPVDPPFKTSANIPYDANIIIGKHFKSLDIYAPPSGKNHPVVIWVHGGAWKIGDKRGVDSKPSAFTQRGYLLVSINYRLHPQASYDQQAEDIAQAIHWIHAHATEYGGDPDELFLMGHSAGAHLVALVSTNPVYLKQQSLSLKSIKGTILLDGAGYDIAEHMTTTGPTARKMYSAVFSDDPQIWKAASPVTYVRKNQSIPPFLILHVARRADSRKQSEAFARILQENKIKAEVIAAPGKTHLTINREIGLPDDLPTQKIFGFLNQHK</sequence>
<keyword evidence="2" id="KW-0732">Signal</keyword>
<feature type="domain" description="BD-FAE-like" evidence="3">
    <location>
        <begin position="56"/>
        <end position="236"/>
    </location>
</feature>
<dbReference type="AlphaFoldDB" id="A0A517VDY0"/>
<dbReference type="GO" id="GO:0106435">
    <property type="term" value="F:carboxylesterase activity"/>
    <property type="evidence" value="ECO:0007669"/>
    <property type="project" value="UniProtKB-EC"/>
</dbReference>
<dbReference type="PANTHER" id="PTHR48081">
    <property type="entry name" value="AB HYDROLASE SUPERFAMILY PROTEIN C4A8.06C"/>
    <property type="match status" value="1"/>
</dbReference>
<dbReference type="KEGG" id="gax:Pan161_28740"/>
<gene>
    <name evidence="4" type="ORF">Pan161_28740</name>
</gene>
<dbReference type="RefSeq" id="WP_197995865.1">
    <property type="nucleotide sequence ID" value="NZ_CP036343.1"/>
</dbReference>